<dbReference type="InterPro" id="IPR025799">
    <property type="entry name" value="Arg_MeTrfase"/>
</dbReference>
<dbReference type="Pfam" id="PF05185">
    <property type="entry name" value="PRMT5"/>
    <property type="match status" value="1"/>
</dbReference>
<name>A0A9N9XS45_PHYSR</name>
<dbReference type="Pfam" id="PF17286">
    <property type="entry name" value="PRMT5_C"/>
    <property type="match status" value="1"/>
</dbReference>
<dbReference type="GO" id="GO:0006355">
    <property type="term" value="P:regulation of DNA-templated transcription"/>
    <property type="evidence" value="ECO:0007669"/>
    <property type="project" value="TreeGrafter"/>
</dbReference>
<dbReference type="GO" id="GO:0005829">
    <property type="term" value="C:cytosol"/>
    <property type="evidence" value="ECO:0007669"/>
    <property type="project" value="TreeGrafter"/>
</dbReference>
<dbReference type="InterPro" id="IPR035247">
    <property type="entry name" value="PRMT5_TIM"/>
</dbReference>
<dbReference type="PANTHER" id="PTHR10738">
    <property type="entry name" value="PROTEIN ARGININE N-METHYLTRANSFERASE 5"/>
    <property type="match status" value="1"/>
</dbReference>
<dbReference type="SUPFAM" id="SSF53335">
    <property type="entry name" value="S-adenosyl-L-methionine-dependent methyltransferases"/>
    <property type="match status" value="1"/>
</dbReference>
<dbReference type="InterPro" id="IPR035248">
    <property type="entry name" value="PRMT5_C"/>
</dbReference>
<feature type="domain" description="PRMT5 arginine-N-methyltransferase" evidence="8">
    <location>
        <begin position="285"/>
        <end position="447"/>
    </location>
</feature>
<feature type="domain" description="PRMT5 oligomerisation" evidence="10">
    <location>
        <begin position="451"/>
        <end position="618"/>
    </location>
</feature>
<evidence type="ECO:0000256" key="4">
    <source>
        <dbReference type="PIRNR" id="PIRNR015894"/>
    </source>
</evidence>
<evidence type="ECO:0000256" key="2">
    <source>
        <dbReference type="ARBA" id="ARBA00022679"/>
    </source>
</evidence>
<dbReference type="InterPro" id="IPR007857">
    <property type="entry name" value="Arg_MeTrfase_PRMT5"/>
</dbReference>
<dbReference type="Gene3D" id="3.20.20.150">
    <property type="entry name" value="Divalent-metal-dependent TIM barrel enzymes"/>
    <property type="match status" value="1"/>
</dbReference>
<reference evidence="11" key="1">
    <citation type="submission" date="2022-01" db="EMBL/GenBank/DDBJ databases">
        <authorList>
            <person name="King R."/>
        </authorList>
    </citation>
    <scope>NUCLEOTIDE SEQUENCE</scope>
</reference>
<feature type="binding site" evidence="6">
    <location>
        <begin position="402"/>
        <end position="403"/>
    </location>
    <ligand>
        <name>S-adenosyl-L-methionine</name>
        <dbReference type="ChEBI" id="CHEBI:59789"/>
    </ligand>
</feature>
<dbReference type="PIRSF" id="PIRSF015894">
    <property type="entry name" value="Skb1_MeTrfase"/>
    <property type="match status" value="1"/>
</dbReference>
<evidence type="ECO:0000259" key="8">
    <source>
        <dbReference type="Pfam" id="PF05185"/>
    </source>
</evidence>
<dbReference type="OrthoDB" id="1368803at2759"/>
<dbReference type="Gene3D" id="3.40.50.150">
    <property type="entry name" value="Vaccinia Virus protein VP39"/>
    <property type="match status" value="1"/>
</dbReference>
<accession>A0A9N9XS45</accession>
<dbReference type="EMBL" id="OU900102">
    <property type="protein sequence ID" value="CAG9865400.1"/>
    <property type="molecule type" value="Genomic_DNA"/>
</dbReference>
<evidence type="ECO:0000256" key="5">
    <source>
        <dbReference type="PIRSR" id="PIRSR015894-1"/>
    </source>
</evidence>
<dbReference type="PROSITE" id="PS51678">
    <property type="entry name" value="SAM_MT_PRMT"/>
    <property type="match status" value="1"/>
</dbReference>
<dbReference type="Proteomes" id="UP001153712">
    <property type="component" value="Chromosome 9"/>
</dbReference>
<dbReference type="GO" id="GO:0005634">
    <property type="term" value="C:nucleus"/>
    <property type="evidence" value="ECO:0007669"/>
    <property type="project" value="TreeGrafter"/>
</dbReference>
<sequence length="621" mass="71437">MEQKVWEETGGAGDERRKRMSVGLCVSCPPDIKQSVDKTLEYGYHFVVTQLTHPNYTRDADDDDPAPIGRTDRVLKSSEWGRLIVAQINSKVDLDSEVEHIGRKSRVILEREFGFAAHLGVPAVMITLNKPNNTQLGRFLCEKLVGGLPYSVWVNVPMIHPSRYSPLADQEYDTWDWWNEFQTCCDYDRRCGLVLDLCDVKHLCVEKELKRWIGEPVKALVVPTSFFLINQHGKPVLSRLHQDIIKKFMSLDVQYIIKNDTECDLALYVRYLNYLGKKLFVRDTMTEFVQGFEDFLQNPLQPLTEHLETTIYEIFEKDGVKYDAYYKAVLKAVQSINPDQVPVVMVVGAGRGPLVQAVLNVSIVLDRKLKIYAVEKNPYAVNTLVHRCKHEWDGRVTLIKEDMRTYKPPEQADILVSELLGSFGDNELSPECLDGAQRFLKKTGITIPQAYTSYLAPLQSTKIFNEIRQNRPLDKSLQVIYETPYVAHLANFYQISPPQALFTFTHPNWGEDPSNRRYKKLSFRAEQNCLLTGLAGYFDTKLYGDVGLSIHPDTHTRDMVSWFPIVFALQSPVQVERDQTIEVSFWRTESGDKVWYEWCLHSPVKTRIFNSCGKSYSIRKH</sequence>
<comment type="similarity">
    <text evidence="4">Belongs to the class I-like SAM-binding methyltransferase superfamily.</text>
</comment>
<dbReference type="AlphaFoldDB" id="A0A9N9XS45"/>
<feature type="domain" description="PRMT5 TIM barrel" evidence="9">
    <location>
        <begin position="43"/>
        <end position="277"/>
    </location>
</feature>
<dbReference type="GO" id="GO:0016274">
    <property type="term" value="F:protein-arginine N-methyltransferase activity"/>
    <property type="evidence" value="ECO:0007669"/>
    <property type="project" value="InterPro"/>
</dbReference>
<dbReference type="PANTHER" id="PTHR10738:SF0">
    <property type="entry name" value="PROTEIN ARGININE N-METHYLTRANSFERASE 5"/>
    <property type="match status" value="1"/>
</dbReference>
<keyword evidence="12" id="KW-1185">Reference proteome</keyword>
<evidence type="ECO:0000256" key="3">
    <source>
        <dbReference type="ARBA" id="ARBA00022691"/>
    </source>
</evidence>
<evidence type="ECO:0000313" key="11">
    <source>
        <dbReference type="EMBL" id="CAG9865400.1"/>
    </source>
</evidence>
<feature type="active site" description="Proton donor/acceptor" evidence="5">
    <location>
        <position position="418"/>
    </location>
</feature>
<gene>
    <name evidence="11" type="ORF">PHYEVI_LOCUS11635</name>
</gene>
<keyword evidence="1 4" id="KW-0489">Methyltransferase</keyword>
<dbReference type="FunFam" id="2.70.160.11:FF:000072">
    <property type="entry name" value="Shk1 kinase-binding protein (Skb1), putative"/>
    <property type="match status" value="1"/>
</dbReference>
<dbReference type="InterPro" id="IPR029063">
    <property type="entry name" value="SAM-dependent_MTases_sf"/>
</dbReference>
<evidence type="ECO:0000259" key="9">
    <source>
        <dbReference type="Pfam" id="PF17285"/>
    </source>
</evidence>
<evidence type="ECO:0000259" key="10">
    <source>
        <dbReference type="Pfam" id="PF17286"/>
    </source>
</evidence>
<evidence type="ECO:0000256" key="1">
    <source>
        <dbReference type="ARBA" id="ARBA00022603"/>
    </source>
</evidence>
<proteinExistence type="inferred from homology"/>
<feature type="site" description="Critical for specifying symmetric addition of methyl groups" evidence="7">
    <location>
        <position position="315"/>
    </location>
</feature>
<dbReference type="InterPro" id="IPR035075">
    <property type="entry name" value="PRMT5"/>
</dbReference>
<feature type="binding site" evidence="6">
    <location>
        <position position="312"/>
    </location>
    <ligand>
        <name>S-adenosyl-L-methionine</name>
        <dbReference type="ChEBI" id="CHEBI:59789"/>
    </ligand>
</feature>
<evidence type="ECO:0000256" key="7">
    <source>
        <dbReference type="PIRSR" id="PIRSR015894-3"/>
    </source>
</evidence>
<keyword evidence="2 4" id="KW-0808">Transferase</keyword>
<dbReference type="GO" id="GO:0032259">
    <property type="term" value="P:methylation"/>
    <property type="evidence" value="ECO:0007669"/>
    <property type="project" value="UniProtKB-KW"/>
</dbReference>
<keyword evidence="3 4" id="KW-0949">S-adenosyl-L-methionine</keyword>
<dbReference type="Pfam" id="PF17285">
    <property type="entry name" value="PRMT5_TIM"/>
    <property type="match status" value="1"/>
</dbReference>
<evidence type="ECO:0000313" key="12">
    <source>
        <dbReference type="Proteomes" id="UP001153712"/>
    </source>
</evidence>
<feature type="binding site" evidence="6">
    <location>
        <position position="375"/>
    </location>
    <ligand>
        <name>S-adenosyl-L-methionine</name>
        <dbReference type="ChEBI" id="CHEBI:59789"/>
    </ligand>
</feature>
<protein>
    <recommendedName>
        <fullName evidence="4">Protein arginine N-methyltransferase</fullName>
    </recommendedName>
</protein>
<dbReference type="Gene3D" id="2.70.160.11">
    <property type="entry name" value="Hnrnp arginine n-methyltransferase1"/>
    <property type="match status" value="1"/>
</dbReference>
<evidence type="ECO:0000256" key="6">
    <source>
        <dbReference type="PIRSR" id="PIRSR015894-2"/>
    </source>
</evidence>
<organism evidence="11 12">
    <name type="scientific">Phyllotreta striolata</name>
    <name type="common">Striped flea beetle</name>
    <name type="synonym">Crioceris striolata</name>
    <dbReference type="NCBI Taxonomy" id="444603"/>
    <lineage>
        <taxon>Eukaryota</taxon>
        <taxon>Metazoa</taxon>
        <taxon>Ecdysozoa</taxon>
        <taxon>Arthropoda</taxon>
        <taxon>Hexapoda</taxon>
        <taxon>Insecta</taxon>
        <taxon>Pterygota</taxon>
        <taxon>Neoptera</taxon>
        <taxon>Endopterygota</taxon>
        <taxon>Coleoptera</taxon>
        <taxon>Polyphaga</taxon>
        <taxon>Cucujiformia</taxon>
        <taxon>Chrysomeloidea</taxon>
        <taxon>Chrysomelidae</taxon>
        <taxon>Galerucinae</taxon>
        <taxon>Alticini</taxon>
        <taxon>Phyllotreta</taxon>
    </lineage>
</organism>
<feature type="active site" description="Proton donor/acceptor" evidence="5">
    <location>
        <position position="427"/>
    </location>
</feature>
<feature type="binding site" evidence="6">
    <location>
        <begin position="321"/>
        <end position="322"/>
    </location>
    <ligand>
        <name>S-adenosyl-L-methionine</name>
        <dbReference type="ChEBI" id="CHEBI:59789"/>
    </ligand>
</feature>
<dbReference type="CDD" id="cd02440">
    <property type="entry name" value="AdoMet_MTases"/>
    <property type="match status" value="1"/>
</dbReference>